<reference evidence="2 3" key="1">
    <citation type="journal article" date="2024" name="Nat. Commun.">
        <title>Phylogenomics reveals the evolutionary origins of lichenization in chlorophyte algae.</title>
        <authorList>
            <person name="Puginier C."/>
            <person name="Libourel C."/>
            <person name="Otte J."/>
            <person name="Skaloud P."/>
            <person name="Haon M."/>
            <person name="Grisel S."/>
            <person name="Petersen M."/>
            <person name="Berrin J.G."/>
            <person name="Delaux P.M."/>
            <person name="Dal Grande F."/>
            <person name="Keller J."/>
        </authorList>
    </citation>
    <scope>NUCLEOTIDE SEQUENCE [LARGE SCALE GENOMIC DNA]</scope>
    <source>
        <strain evidence="2 3">SAG 245.80</strain>
    </source>
</reference>
<keyword evidence="3" id="KW-1185">Reference proteome</keyword>
<accession>A0AAW1S3Y8</accession>
<dbReference type="EMBL" id="JALJOU010000013">
    <property type="protein sequence ID" value="KAK9840560.1"/>
    <property type="molecule type" value="Genomic_DNA"/>
</dbReference>
<organism evidence="2 3">
    <name type="scientific">Elliptochloris bilobata</name>
    <dbReference type="NCBI Taxonomy" id="381761"/>
    <lineage>
        <taxon>Eukaryota</taxon>
        <taxon>Viridiplantae</taxon>
        <taxon>Chlorophyta</taxon>
        <taxon>core chlorophytes</taxon>
        <taxon>Trebouxiophyceae</taxon>
        <taxon>Trebouxiophyceae incertae sedis</taxon>
        <taxon>Elliptochloris clade</taxon>
        <taxon>Elliptochloris</taxon>
    </lineage>
</organism>
<keyword evidence="1" id="KW-0472">Membrane</keyword>
<comment type="caution">
    <text evidence="2">The sequence shown here is derived from an EMBL/GenBank/DDBJ whole genome shotgun (WGS) entry which is preliminary data.</text>
</comment>
<evidence type="ECO:0000313" key="2">
    <source>
        <dbReference type="EMBL" id="KAK9840560.1"/>
    </source>
</evidence>
<name>A0AAW1S3Y8_9CHLO</name>
<evidence type="ECO:0000256" key="1">
    <source>
        <dbReference type="SAM" id="Phobius"/>
    </source>
</evidence>
<dbReference type="AlphaFoldDB" id="A0AAW1S3Y8"/>
<proteinExistence type="predicted"/>
<keyword evidence="1" id="KW-1133">Transmembrane helix</keyword>
<dbReference type="Proteomes" id="UP001445335">
    <property type="component" value="Unassembled WGS sequence"/>
</dbReference>
<feature type="transmembrane region" description="Helical" evidence="1">
    <location>
        <begin position="12"/>
        <end position="31"/>
    </location>
</feature>
<protein>
    <submittedName>
        <fullName evidence="2">Uncharacterized protein</fullName>
    </submittedName>
</protein>
<sequence>MAPRFTAVSYHQLGLSDLTSCIITAFAFSLLTRRAFILRPFDNMRIQDGMGMPNFDWSAIDIANLSIINIAHFNTGGDEPLSPYAKDFRTGNVSTIGENFDVVNFQDCNYGATYHLTENPYHKSTLARMGLRPDTIFGCLFDYLFSPLPEVLRIFERELAVMRDTSTLKIAIQIRTGDEAMLARDMDDSEGALSKLLWQHRAYFMCAHQIQMERAVNGQKVVWLLVTDNEQLRHAAALRFPDLVLTNLKR</sequence>
<gene>
    <name evidence="2" type="ORF">WJX81_001282</name>
</gene>
<evidence type="ECO:0000313" key="3">
    <source>
        <dbReference type="Proteomes" id="UP001445335"/>
    </source>
</evidence>
<keyword evidence="1" id="KW-0812">Transmembrane</keyword>